<dbReference type="InterPro" id="IPR000073">
    <property type="entry name" value="AB_hydrolase_1"/>
</dbReference>
<dbReference type="InterPro" id="IPR050471">
    <property type="entry name" value="AB_hydrolase"/>
</dbReference>
<dbReference type="SUPFAM" id="SSF53474">
    <property type="entry name" value="alpha/beta-Hydrolases"/>
    <property type="match status" value="1"/>
</dbReference>
<dbReference type="Pfam" id="PF00561">
    <property type="entry name" value="Abhydrolase_1"/>
    <property type="match status" value="1"/>
</dbReference>
<organism evidence="2 3">
    <name type="scientific">Smittium megazygosporum</name>
    <dbReference type="NCBI Taxonomy" id="133381"/>
    <lineage>
        <taxon>Eukaryota</taxon>
        <taxon>Fungi</taxon>
        <taxon>Fungi incertae sedis</taxon>
        <taxon>Zoopagomycota</taxon>
        <taxon>Kickxellomycotina</taxon>
        <taxon>Harpellomycetes</taxon>
        <taxon>Harpellales</taxon>
        <taxon>Legeriomycetaceae</taxon>
        <taxon>Smittium</taxon>
    </lineage>
</organism>
<comment type="caution">
    <text evidence="2">The sequence shown here is derived from an EMBL/GenBank/DDBJ whole genome shotgun (WGS) entry which is preliminary data.</text>
</comment>
<gene>
    <name evidence="2" type="ORF">BB560_007023</name>
</gene>
<dbReference type="Proteomes" id="UP000245609">
    <property type="component" value="Unassembled WGS sequence"/>
</dbReference>
<evidence type="ECO:0000313" key="3">
    <source>
        <dbReference type="Proteomes" id="UP000245609"/>
    </source>
</evidence>
<evidence type="ECO:0000313" key="2">
    <source>
        <dbReference type="EMBL" id="PVU85435.1"/>
    </source>
</evidence>
<dbReference type="PANTHER" id="PTHR43433:SF5">
    <property type="entry name" value="AB HYDROLASE-1 DOMAIN-CONTAINING PROTEIN"/>
    <property type="match status" value="1"/>
</dbReference>
<feature type="domain" description="AB hydrolase-1" evidence="1">
    <location>
        <begin position="42"/>
        <end position="155"/>
    </location>
</feature>
<dbReference type="PANTHER" id="PTHR43433">
    <property type="entry name" value="HYDROLASE, ALPHA/BETA FOLD FAMILY PROTEIN"/>
    <property type="match status" value="1"/>
</dbReference>
<protein>
    <recommendedName>
        <fullName evidence="1">AB hydrolase-1 domain-containing protein</fullName>
    </recommendedName>
</protein>
<dbReference type="STRING" id="133381.A0A2T9XZE4"/>
<dbReference type="PRINTS" id="PR00111">
    <property type="entry name" value="ABHYDROLASE"/>
</dbReference>
<dbReference type="AlphaFoldDB" id="A0A2T9XZE4"/>
<evidence type="ECO:0000259" key="1">
    <source>
        <dbReference type="Pfam" id="PF00561"/>
    </source>
</evidence>
<sequence>MDPALNPNAQHLHKYGHIKIGDHPKLHCNVFYELYGTGPQKVVFLNGMGTDRQMWELMVKYFAPKEEFQVLVYDYRGTGFSDDCSMFSITTRQMALDTIELFEALGWNENINIVGTSMGGMIATELALKIPERIRTLTLCSTTSGRTVYKKEAVFMNIKMLFSKLPEDQIKLAVRELYPQSWLQGKCIFSDEFETNQDFVVMNSSRRLKNTKIHGFSTFMGQTLAVMRHYVPPESLKKIGELFGPKKIYVVVGTYDNFIPETDSHYIAANIGKEACVLDVFEGSGHSIPVQNYNEFCNKIHALFDQGSVPI</sequence>
<name>A0A2T9XZE4_9FUNG</name>
<keyword evidence="3" id="KW-1185">Reference proteome</keyword>
<proteinExistence type="predicted"/>
<dbReference type="InterPro" id="IPR029058">
    <property type="entry name" value="AB_hydrolase_fold"/>
</dbReference>
<dbReference type="EMBL" id="MBFS01003662">
    <property type="protein sequence ID" value="PVU85435.1"/>
    <property type="molecule type" value="Genomic_DNA"/>
</dbReference>
<accession>A0A2T9XZE4</accession>
<dbReference type="Gene3D" id="3.40.50.1820">
    <property type="entry name" value="alpha/beta hydrolase"/>
    <property type="match status" value="1"/>
</dbReference>
<dbReference type="OrthoDB" id="19657at2759"/>
<reference evidence="2 3" key="1">
    <citation type="journal article" date="2018" name="MBio">
        <title>Comparative Genomics Reveals the Core Gene Toolbox for the Fungus-Insect Symbiosis.</title>
        <authorList>
            <person name="Wang Y."/>
            <person name="Stata M."/>
            <person name="Wang W."/>
            <person name="Stajich J.E."/>
            <person name="White M.M."/>
            <person name="Moncalvo J.M."/>
        </authorList>
    </citation>
    <scope>NUCLEOTIDE SEQUENCE [LARGE SCALE GENOMIC DNA]</scope>
    <source>
        <strain evidence="2 3">SC-DP-2</strain>
    </source>
</reference>